<dbReference type="AlphaFoldDB" id="A0AA48I258"/>
<dbReference type="Gene3D" id="1.25.10.90">
    <property type="match status" value="1"/>
</dbReference>
<dbReference type="PANTHER" id="PTHR34070">
    <property type="entry name" value="ARMADILLO-TYPE FOLD"/>
    <property type="match status" value="1"/>
</dbReference>
<accession>A0AA48I258</accession>
<dbReference type="Proteomes" id="UP001337580">
    <property type="component" value="Chromosome"/>
</dbReference>
<reference evidence="1" key="1">
    <citation type="journal article" date="2023" name="ISME J.">
        <title>Emergence of putative energy parasites within Clostridia revealed by genome analysis of a novel endosymbiotic clade.</title>
        <authorList>
            <person name="Takahashi K."/>
            <person name="Kuwahara H."/>
            <person name="Horikawa Y."/>
            <person name="Izawa K."/>
            <person name="Kato D."/>
            <person name="Inagaki T."/>
            <person name="Yuki M."/>
            <person name="Ohkuma M."/>
            <person name="Hongoh Y."/>
        </authorList>
    </citation>
    <scope>NUCLEOTIDE SEQUENCE</scope>
    <source>
        <strain evidence="1">CfP3-15</strain>
    </source>
</reference>
<gene>
    <name evidence="1" type="ORF">CfP315_0025</name>
</gene>
<dbReference type="SUPFAM" id="SSF48371">
    <property type="entry name" value="ARM repeat"/>
    <property type="match status" value="1"/>
</dbReference>
<dbReference type="PANTHER" id="PTHR34070:SF1">
    <property type="entry name" value="DNA ALKYLATION REPAIR PROTEIN"/>
    <property type="match status" value="1"/>
</dbReference>
<name>A0AA48I258_9FIRM</name>
<proteinExistence type="predicted"/>
<dbReference type="KEGG" id="ips:CfP315_0025"/>
<dbReference type="Pfam" id="PF08713">
    <property type="entry name" value="DNA_alkylation"/>
    <property type="match status" value="1"/>
</dbReference>
<organism evidence="1">
    <name type="scientific">Candidatus Improbicoccus pseudotrichonymphae</name>
    <dbReference type="NCBI Taxonomy" id="3033792"/>
    <lineage>
        <taxon>Bacteria</taxon>
        <taxon>Bacillati</taxon>
        <taxon>Bacillota</taxon>
        <taxon>Clostridia</taxon>
        <taxon>Candidatus Improbicoccus</taxon>
    </lineage>
</organism>
<protein>
    <submittedName>
        <fullName evidence="1">DNA alkylation repair protein</fullName>
    </submittedName>
</protein>
<sequence>MKLTKYEKFIDYLQFFTDLKHKKFSSKVVNDTTIEFIGVKMPILRKLAKQISKNDYEDFLKFSGHKYFEERAIHGLIIGYAKLDLDKLFKMLKDFVPYISNWALCDLVARKYCQFTENQDFAFKEVIKFTYSENSWEVRLGLVLLLNNFVNERFVDKILEICKSVRSKNCGLKKGKKSQDYYVKMGNSWLISQCYVKFPKVTEQFLKSKSLDKWTQNKAIQKIKESLRANKKDKLRIESLKIK</sequence>
<dbReference type="InterPro" id="IPR014825">
    <property type="entry name" value="DNA_alkylation"/>
</dbReference>
<evidence type="ECO:0000313" key="1">
    <source>
        <dbReference type="EMBL" id="BED91537.1"/>
    </source>
</evidence>
<dbReference type="InterPro" id="IPR016024">
    <property type="entry name" value="ARM-type_fold"/>
</dbReference>
<dbReference type="EMBL" id="AP027924">
    <property type="protein sequence ID" value="BED91537.1"/>
    <property type="molecule type" value="Genomic_DNA"/>
</dbReference>
<dbReference type="CDD" id="cd06561">
    <property type="entry name" value="AlkD_like"/>
    <property type="match status" value="1"/>
</dbReference>